<organism evidence="1 2">
    <name type="scientific">Pseudomonas fluorescens</name>
    <dbReference type="NCBI Taxonomy" id="294"/>
    <lineage>
        <taxon>Bacteria</taxon>
        <taxon>Pseudomonadati</taxon>
        <taxon>Pseudomonadota</taxon>
        <taxon>Gammaproteobacteria</taxon>
        <taxon>Pseudomonadales</taxon>
        <taxon>Pseudomonadaceae</taxon>
        <taxon>Pseudomonas</taxon>
    </lineage>
</organism>
<reference evidence="1 2" key="1">
    <citation type="submission" date="2016-12" db="EMBL/GenBank/DDBJ databases">
        <title>Draft genome sequences of seven strains of Pseudomonas fluorescens that produce 4-formylaminooxyvinylglycine.</title>
        <authorList>
            <person name="Okrent R.A."/>
            <person name="Manning V.A."/>
            <person name="Trippe K.M."/>
        </authorList>
    </citation>
    <scope>NUCLEOTIDE SEQUENCE [LARGE SCALE GENOMIC DNA]</scope>
    <source>
        <strain evidence="1 2">P5A</strain>
    </source>
</reference>
<gene>
    <name evidence="1" type="ORF">BFW87_29455</name>
</gene>
<dbReference type="Proteomes" id="UP000190965">
    <property type="component" value="Unassembled WGS sequence"/>
</dbReference>
<sequence>MSVLNFPRIYVGGHMFWNPPTGNNNDMYPLYDAVKMEMNWRFLKYYNITPENAASNLLPWAITPRVLHEAPDYVTQVPGNVVQNPPIMIPGEWNLFGDNACGNVSYNQTQSVITGGELPAGGYVGQDALINQSYNLLGNPFGGPGPTPARFVDVSPWQNTFTALYFDKLVLGSDQCGLTLKRQHRMLDRFLNFNWANLGGLIYVTTTWQTCFPKEHLTWATGNSALLKNLQEQMDQQNAQGLMFRFSTYLTCYDKNGIFNDYPPINTRSTAPLDMAKVQDMYQKGLTNVGSIFFNPAYSRTVGTLGLWLKDEFPTAPAGRRLVPVNNVSLVKPGAAPTDMTLGVVSAQAHGDTLSLDLGNTFPCYPIDKTAAIPVAEKFDAGNYELGVRQDGQFTPLASFGFADYQQAAFDKRSGILDLPLSAEAKKQLQSGALELQCVGTPAVQAATQQMWTAEVVESASFIDVGDSKTLQIMVQYDGLRAPAGTTLWVAEYGNAYMMCTTDYYLAFSNPADFTLFFDDPDNRANNHSNLLQFINTPALAREVTEGTGRRLTATRAAAPSDSSVPVSYLQYLPTPGSVALSPCLTFENAEQREGTLQDPQNSTVHYSVAQIRTDANGIALLNVRATAPGFPTLRFFVQPGEQAPAIPFSFKLAEAYNDFLAPLRVLPQEPQMQQDFVNAWNLIYQRDDAGQVIWETFIYPFILQPFYYLYPIMSKYMPLNNLTRIEGAVDQLIVLISKAYQEESTLAMPITRDMPQSRRAVLELWAQALVKRNYPPVLLSMSDYT</sequence>
<dbReference type="OrthoDB" id="726375at2"/>
<proteinExistence type="predicted"/>
<dbReference type="AlphaFoldDB" id="A0A1T2XW15"/>
<comment type="caution">
    <text evidence="1">The sequence shown here is derived from an EMBL/GenBank/DDBJ whole genome shotgun (WGS) entry which is preliminary data.</text>
</comment>
<evidence type="ECO:0000313" key="1">
    <source>
        <dbReference type="EMBL" id="OPA84027.1"/>
    </source>
</evidence>
<evidence type="ECO:0000313" key="2">
    <source>
        <dbReference type="Proteomes" id="UP000190965"/>
    </source>
</evidence>
<accession>A0A1T2XW15</accession>
<name>A0A1T2XW15_PSEFL</name>
<dbReference type="EMBL" id="MSDF01000059">
    <property type="protein sequence ID" value="OPA84027.1"/>
    <property type="molecule type" value="Genomic_DNA"/>
</dbReference>
<dbReference type="RefSeq" id="WP_078743248.1">
    <property type="nucleotide sequence ID" value="NZ_MSDF01000059.1"/>
</dbReference>
<protein>
    <submittedName>
        <fullName evidence="1">Uncharacterized protein</fullName>
    </submittedName>
</protein>